<evidence type="ECO:0000256" key="1">
    <source>
        <dbReference type="SAM" id="MobiDB-lite"/>
    </source>
</evidence>
<proteinExistence type="predicted"/>
<evidence type="ECO:0000313" key="3">
    <source>
        <dbReference type="Proteomes" id="UP000719766"/>
    </source>
</evidence>
<dbReference type="GeneID" id="64601979"/>
<reference evidence="2" key="1">
    <citation type="journal article" date="2020" name="New Phytol.">
        <title>Comparative genomics reveals dynamic genome evolution in host specialist ectomycorrhizal fungi.</title>
        <authorList>
            <person name="Lofgren L.A."/>
            <person name="Nguyen N.H."/>
            <person name="Vilgalys R."/>
            <person name="Ruytinx J."/>
            <person name="Liao H.L."/>
            <person name="Branco S."/>
            <person name="Kuo A."/>
            <person name="LaButti K."/>
            <person name="Lipzen A."/>
            <person name="Andreopoulos W."/>
            <person name="Pangilinan J."/>
            <person name="Riley R."/>
            <person name="Hundley H."/>
            <person name="Na H."/>
            <person name="Barry K."/>
            <person name="Grigoriev I.V."/>
            <person name="Stajich J.E."/>
            <person name="Kennedy P.G."/>
        </authorList>
    </citation>
    <scope>NUCLEOTIDE SEQUENCE</scope>
    <source>
        <strain evidence="2">S12</strain>
    </source>
</reference>
<dbReference type="OrthoDB" id="2690111at2759"/>
<accession>A0A9P7ABE1</accession>
<dbReference type="RefSeq" id="XP_041152567.1">
    <property type="nucleotide sequence ID" value="XM_041308215.1"/>
</dbReference>
<dbReference type="Proteomes" id="UP000719766">
    <property type="component" value="Unassembled WGS sequence"/>
</dbReference>
<sequence length="314" mass="35535">MSQSRSGARQETRRSPTSPNNPLSSTHQRTRAQTAAYLLGIRPELPNVNDEEVSCMNAVQIFYEGMADQPIKELTAEQYQDTKLDKIEFQVPLHTTDTNKSTTYVDRLHSESESQQDIFDSIKATMDVPDKYEHLGWRLSTACRTDPPHRLLTVHDIDSAFRDARAAKTSGRQCKKIAIVIINTKPTPKEKPTKQRTSISSASEQGLLPPGILVISDEAPVGQQGNFLPQSLKRTYALYLDSDEESSNDEPSQNITDVMTSIHSRYPAMNFRQYDGKLKDRGILYLSTAAHFDEHSRRQVWSEEIRCRYSKGAE</sequence>
<keyword evidence="3" id="KW-1185">Reference proteome</keyword>
<gene>
    <name evidence="2" type="ORF">HD556DRAFT_1459774</name>
</gene>
<dbReference type="EMBL" id="JABBWE010000119">
    <property type="protein sequence ID" value="KAG1785082.1"/>
    <property type="molecule type" value="Genomic_DNA"/>
</dbReference>
<organism evidence="2 3">
    <name type="scientific">Suillus plorans</name>
    <dbReference type="NCBI Taxonomy" id="116603"/>
    <lineage>
        <taxon>Eukaryota</taxon>
        <taxon>Fungi</taxon>
        <taxon>Dikarya</taxon>
        <taxon>Basidiomycota</taxon>
        <taxon>Agaricomycotina</taxon>
        <taxon>Agaricomycetes</taxon>
        <taxon>Agaricomycetidae</taxon>
        <taxon>Boletales</taxon>
        <taxon>Suillineae</taxon>
        <taxon>Suillaceae</taxon>
        <taxon>Suillus</taxon>
    </lineage>
</organism>
<name>A0A9P7ABE1_9AGAM</name>
<dbReference type="AlphaFoldDB" id="A0A9P7ABE1"/>
<evidence type="ECO:0000313" key="2">
    <source>
        <dbReference type="EMBL" id="KAG1785082.1"/>
    </source>
</evidence>
<feature type="region of interest" description="Disordered" evidence="1">
    <location>
        <begin position="1"/>
        <end position="30"/>
    </location>
</feature>
<protein>
    <submittedName>
        <fullName evidence="2">Uncharacterized protein</fullName>
    </submittedName>
</protein>
<comment type="caution">
    <text evidence="2">The sequence shown here is derived from an EMBL/GenBank/DDBJ whole genome shotgun (WGS) entry which is preliminary data.</text>
</comment>
<feature type="compositionally biased region" description="Low complexity" evidence="1">
    <location>
        <begin position="15"/>
        <end position="26"/>
    </location>
</feature>